<feature type="domain" description="Xylanolytic transcriptional activator regulatory" evidence="3">
    <location>
        <begin position="247"/>
        <end position="322"/>
    </location>
</feature>
<name>A0A7C8J2B0_ORBOL</name>
<dbReference type="SMART" id="SM00906">
    <property type="entry name" value="Fungal_trans"/>
    <property type="match status" value="1"/>
</dbReference>
<evidence type="ECO:0000313" key="4">
    <source>
        <dbReference type="EMBL" id="KAF3083954.1"/>
    </source>
</evidence>
<dbReference type="Proteomes" id="UP000475325">
    <property type="component" value="Unassembled WGS sequence"/>
</dbReference>
<evidence type="ECO:0000256" key="1">
    <source>
        <dbReference type="ARBA" id="ARBA00023242"/>
    </source>
</evidence>
<organism evidence="4 5">
    <name type="scientific">Orbilia oligospora</name>
    <name type="common">Nematode-trapping fungus</name>
    <name type="synonym">Arthrobotrys oligospora</name>
    <dbReference type="NCBI Taxonomy" id="2813651"/>
    <lineage>
        <taxon>Eukaryota</taxon>
        <taxon>Fungi</taxon>
        <taxon>Dikarya</taxon>
        <taxon>Ascomycota</taxon>
        <taxon>Pezizomycotina</taxon>
        <taxon>Orbiliomycetes</taxon>
        <taxon>Orbiliales</taxon>
        <taxon>Orbiliaceae</taxon>
        <taxon>Orbilia</taxon>
    </lineage>
</organism>
<dbReference type="Pfam" id="PF04082">
    <property type="entry name" value="Fungal_trans"/>
    <property type="match status" value="1"/>
</dbReference>
<dbReference type="CDD" id="cd12148">
    <property type="entry name" value="fungal_TF_MHR"/>
    <property type="match status" value="1"/>
</dbReference>
<proteinExistence type="predicted"/>
<dbReference type="EMBL" id="WIQW01000102">
    <property type="protein sequence ID" value="KAF3083954.1"/>
    <property type="molecule type" value="Genomic_DNA"/>
</dbReference>
<comment type="caution">
    <text evidence="4">The sequence shown here is derived from an EMBL/GenBank/DDBJ whole genome shotgun (WGS) entry which is preliminary data.</text>
</comment>
<dbReference type="InterPro" id="IPR007219">
    <property type="entry name" value="XnlR_reg_dom"/>
</dbReference>
<dbReference type="GO" id="GO:0003700">
    <property type="term" value="F:DNA-binding transcription factor activity"/>
    <property type="evidence" value="ECO:0007669"/>
    <property type="project" value="InterPro"/>
</dbReference>
<dbReference type="GO" id="GO:0006351">
    <property type="term" value="P:DNA-templated transcription"/>
    <property type="evidence" value="ECO:0007669"/>
    <property type="project" value="InterPro"/>
</dbReference>
<dbReference type="InterPro" id="IPR050987">
    <property type="entry name" value="AtrR-like"/>
</dbReference>
<dbReference type="AlphaFoldDB" id="A0A7C8J2B0"/>
<protein>
    <recommendedName>
        <fullName evidence="3">Xylanolytic transcriptional activator regulatory domain-containing protein</fullName>
    </recommendedName>
</protein>
<feature type="region of interest" description="Disordered" evidence="2">
    <location>
        <begin position="1"/>
        <end position="58"/>
    </location>
</feature>
<reference evidence="4 5" key="1">
    <citation type="submission" date="2019-06" db="EMBL/GenBank/DDBJ databases">
        <authorList>
            <person name="Palmer J.M."/>
        </authorList>
    </citation>
    <scope>NUCLEOTIDE SEQUENCE [LARGE SCALE GENOMIC DNA]</scope>
    <source>
        <strain evidence="4 5">TWF102</strain>
    </source>
</reference>
<accession>A0A7C8J2B0</accession>
<sequence>MALPDTAPENTPASRTAENDDVGDAFARSPSVAFHSVSDHGRGQRSQELGSIRSSSRFAGSSSGIYFLRTVCDAIAKAGTSENLTSAPAVNLRFIPGEDEKAGDSSGCIWHATEVTSTTDAAWPSFDDLVALISSTYIRGWHCLLPFLQAENILQTLEDACLRKMLDYRTPQSVCIRSILSISLLDKRQMPGADAIITPLPSCLVFRSLEDCSSSIHPLLGDNSLNSLQGMISAQVFMISIMELRSASRLGGWIVRMAFDLGLHRCPCRYRLSFGETEILIRRRIFWTIYNLDRYLCQALGLPLGIRDEDVDVCLPNDEIHKPPDEKVAEEDAAQDTRLIPLILLSKYSGIKGRLMEISNKCMLHRTADSEQALRNVHVDILKWRNEAQDFTTAVFGDDDDLDGPRNSSTLNEKPTVITPAHRLIFQIKYHELLLLMHRPALSAKSTNETYPVAMLTCLSSARAIISLTKRYLSRYKSGDGKVEYPMLWHVMLSTIWMSGLVVIFAAFEGGVVLDSANRDIQSTWSILEHLSLRLPGKPKACEVALRALFQLMCRKRGFSNATSASGALLGKRKRADVVLESGRTDIENRTASSSMTAIEPGTPMPYSTQSNIANTAGNSEFALSGQPRSEFEIDTNQPVAPSPSQGSLDENQVLWLLDVPNLLDDQSLNFFPGQPGSSVDLGAASEFNADALFNSLRMNMGNEESFYFYDTGPGPPFV</sequence>
<evidence type="ECO:0000313" key="5">
    <source>
        <dbReference type="Proteomes" id="UP000475325"/>
    </source>
</evidence>
<evidence type="ECO:0000256" key="2">
    <source>
        <dbReference type="SAM" id="MobiDB-lite"/>
    </source>
</evidence>
<keyword evidence="1" id="KW-0539">Nucleus</keyword>
<dbReference type="GO" id="GO:0003677">
    <property type="term" value="F:DNA binding"/>
    <property type="evidence" value="ECO:0007669"/>
    <property type="project" value="InterPro"/>
</dbReference>
<evidence type="ECO:0000259" key="3">
    <source>
        <dbReference type="SMART" id="SM00906"/>
    </source>
</evidence>
<dbReference type="PANTHER" id="PTHR46910:SF9">
    <property type="entry name" value="MISCELLANEOUS ZN(II)2CYS6 TRANSCRIPTION FACTOR (EUROFUNG)"/>
    <property type="match status" value="1"/>
</dbReference>
<dbReference type="GO" id="GO:0008270">
    <property type="term" value="F:zinc ion binding"/>
    <property type="evidence" value="ECO:0007669"/>
    <property type="project" value="InterPro"/>
</dbReference>
<gene>
    <name evidence="4" type="ORF">TWF102_000527</name>
</gene>
<dbReference type="PANTHER" id="PTHR46910">
    <property type="entry name" value="TRANSCRIPTION FACTOR PDR1"/>
    <property type="match status" value="1"/>
</dbReference>
<feature type="region of interest" description="Disordered" evidence="2">
    <location>
        <begin position="590"/>
        <end position="613"/>
    </location>
</feature>